<organism evidence="9 10">
    <name type="scientific">Corynebacterium crudilactis</name>
    <dbReference type="NCBI Taxonomy" id="1652495"/>
    <lineage>
        <taxon>Bacteria</taxon>
        <taxon>Bacillati</taxon>
        <taxon>Actinomycetota</taxon>
        <taxon>Actinomycetes</taxon>
        <taxon>Mycobacteriales</taxon>
        <taxon>Corynebacteriaceae</taxon>
        <taxon>Corynebacterium</taxon>
    </lineage>
</organism>
<dbReference type="KEGG" id="ccjz:ccrud_00740"/>
<dbReference type="PROSITE" id="PS00690">
    <property type="entry name" value="DEAH_ATP_HELICASE"/>
    <property type="match status" value="1"/>
</dbReference>
<dbReference type="OrthoDB" id="9805617at2"/>
<dbReference type="SMART" id="SM00847">
    <property type="entry name" value="HA2"/>
    <property type="match status" value="1"/>
</dbReference>
<feature type="domain" description="Helicase ATP-binding" evidence="7">
    <location>
        <begin position="28"/>
        <end position="195"/>
    </location>
</feature>
<evidence type="ECO:0000256" key="4">
    <source>
        <dbReference type="ARBA" id="ARBA00022806"/>
    </source>
</evidence>
<dbReference type="InterPro" id="IPR011545">
    <property type="entry name" value="DEAD/DEAH_box_helicase_dom"/>
</dbReference>
<name>A0A172QQC8_9CORY</name>
<dbReference type="PROSITE" id="PS51194">
    <property type="entry name" value="HELICASE_CTER"/>
    <property type="match status" value="1"/>
</dbReference>
<dbReference type="InterPro" id="IPR007502">
    <property type="entry name" value="Helicase-assoc_dom"/>
</dbReference>
<dbReference type="GO" id="GO:0003724">
    <property type="term" value="F:RNA helicase activity"/>
    <property type="evidence" value="ECO:0007669"/>
    <property type="project" value="UniProtKB-EC"/>
</dbReference>
<dbReference type="GO" id="GO:0003676">
    <property type="term" value="F:nucleic acid binding"/>
    <property type="evidence" value="ECO:0007669"/>
    <property type="project" value="InterPro"/>
</dbReference>
<keyword evidence="10" id="KW-1185">Reference proteome</keyword>
<dbReference type="Pfam" id="PF08482">
    <property type="entry name" value="HrpB_C"/>
    <property type="match status" value="1"/>
</dbReference>
<gene>
    <name evidence="9" type="ORF">ccrud_00740</name>
</gene>
<evidence type="ECO:0000256" key="3">
    <source>
        <dbReference type="ARBA" id="ARBA00022801"/>
    </source>
</evidence>
<dbReference type="AlphaFoldDB" id="A0A172QQC8"/>
<evidence type="ECO:0000259" key="7">
    <source>
        <dbReference type="PROSITE" id="PS51192"/>
    </source>
</evidence>
<dbReference type="EC" id="3.6.4.13" evidence="1"/>
<dbReference type="InterPro" id="IPR013689">
    <property type="entry name" value="RNA_helicase_ATP-dep_HrpB_C"/>
</dbReference>
<sequence length="796" mass="86250">MNPKISKFLIDRISTSLPVEIMLPDLHKALSAGPGNFVIQAPPGTGKTTLLPPFVANVIHASDIEHPAKPKIIVTAPRRVAVRAAARRLAVLDGSPLGTKVGFSVRGDHISGSHVQFMTPGVLIRQLLNDPELPGVGAVIIDEVHERQLDSDLLLGMLTELSQLRDDFSLIAMSATLDSDKFADLMDAEIFSAEAPIFPLDISYAPAPTPRLGARGVDWAFLDHIAQQTHAAVTRSDHSALVFVPGVGEIERVVNKLKSLGHDNVYPLHGRLTPGEQDLALTPSAQQRIIVSTPVSESSLTVPGVRIVVDSGLTRSPKRDAARGMTGLITSSCAQSSATQRAGRAGREGPGQVIRCYSEDDYSHFPRFIAPEISSADLTQTALWLAKWGTQPADLPLLDQPPHAAWEAAHEILHHIGALEGDAITPLGHRLSTLPLAPQLATSLLRFGEQAAKVLAVVSGTPQGDVEKQQPAKQEVARLRRLAPPSSVPATAGQIVGAAFPQLIGKKIDNGEYLLASGTRARLIDTDLKDAPWLAVAAINRSHNSAIIRAAARISEAHALELIGVTEETRAFFVEEKVQARRVKAAGAIELSSTPTKPNPTEAAEAIAEALSHGGLDLFHFSDKAAFLRDRLRFVHHHRNQPWPDVDAADPHLWLAQEIDALSHGARLNSIDMYPALQRLLPWPAASNFDEFAPAHLIVPSGHQHRLDYSSGRPVVKVKLQECFGLEESPRFCGIPVQFHLLSPAGRPLALTDDLRSFWAGPYNQVRAEMRGRYPKHPWPEDPWTAPATARTKNRS</sequence>
<keyword evidence="2" id="KW-0547">Nucleotide-binding</keyword>
<keyword evidence="3" id="KW-0378">Hydrolase</keyword>
<keyword evidence="5" id="KW-0067">ATP-binding</keyword>
<dbReference type="CDD" id="cd17990">
    <property type="entry name" value="DEXHc_HrpB"/>
    <property type="match status" value="1"/>
</dbReference>
<evidence type="ECO:0000256" key="5">
    <source>
        <dbReference type="ARBA" id="ARBA00022840"/>
    </source>
</evidence>
<dbReference type="GO" id="GO:0016787">
    <property type="term" value="F:hydrolase activity"/>
    <property type="evidence" value="ECO:0007669"/>
    <property type="project" value="UniProtKB-KW"/>
</dbReference>
<protein>
    <recommendedName>
        <fullName evidence="1">RNA helicase</fullName>
        <ecNumber evidence="1">3.6.4.13</ecNumber>
    </recommendedName>
</protein>
<reference evidence="9 10" key="1">
    <citation type="submission" date="2016-05" db="EMBL/GenBank/DDBJ databases">
        <title>Complete genome sequence of Corynebacterium crudilactis, a new Corynebacterium species isolated from raw cow's milk.</title>
        <authorList>
            <person name="Christian R."/>
            <person name="Zimmermann J."/>
            <person name="Lipski A."/>
            <person name="Kalinowski J."/>
        </authorList>
    </citation>
    <scope>NUCLEOTIDE SEQUENCE [LARGE SCALE GENOMIC DNA]</scope>
    <source>
        <strain evidence="9 10">JZ16</strain>
    </source>
</reference>
<dbReference type="InterPro" id="IPR001650">
    <property type="entry name" value="Helicase_C-like"/>
</dbReference>
<evidence type="ECO:0000256" key="2">
    <source>
        <dbReference type="ARBA" id="ARBA00022741"/>
    </source>
</evidence>
<dbReference type="Pfam" id="PF00270">
    <property type="entry name" value="DEAD"/>
    <property type="match status" value="1"/>
</dbReference>
<dbReference type="SMART" id="SM00487">
    <property type="entry name" value="DEXDc"/>
    <property type="match status" value="1"/>
</dbReference>
<dbReference type="EMBL" id="CP015622">
    <property type="protein sequence ID" value="ANE02893.1"/>
    <property type="molecule type" value="Genomic_DNA"/>
</dbReference>
<evidence type="ECO:0000313" key="10">
    <source>
        <dbReference type="Proteomes" id="UP000076929"/>
    </source>
</evidence>
<feature type="region of interest" description="Disordered" evidence="6">
    <location>
        <begin position="774"/>
        <end position="796"/>
    </location>
</feature>
<dbReference type="InterPro" id="IPR049614">
    <property type="entry name" value="HrpB_DEXH"/>
</dbReference>
<evidence type="ECO:0000256" key="1">
    <source>
        <dbReference type="ARBA" id="ARBA00012552"/>
    </source>
</evidence>
<dbReference type="SMART" id="SM00490">
    <property type="entry name" value="HELICc"/>
    <property type="match status" value="1"/>
</dbReference>
<dbReference type="PROSITE" id="PS51192">
    <property type="entry name" value="HELICASE_ATP_BIND_1"/>
    <property type="match status" value="1"/>
</dbReference>
<dbReference type="InterPro" id="IPR027417">
    <property type="entry name" value="P-loop_NTPase"/>
</dbReference>
<dbReference type="InterPro" id="IPR010225">
    <property type="entry name" value="HrpB"/>
</dbReference>
<proteinExistence type="predicted"/>
<dbReference type="GO" id="GO:0005524">
    <property type="term" value="F:ATP binding"/>
    <property type="evidence" value="ECO:0007669"/>
    <property type="project" value="UniProtKB-KW"/>
</dbReference>
<keyword evidence="4 9" id="KW-0347">Helicase</keyword>
<dbReference type="Proteomes" id="UP000076929">
    <property type="component" value="Chromosome"/>
</dbReference>
<dbReference type="Gene3D" id="3.40.50.300">
    <property type="entry name" value="P-loop containing nucleotide triphosphate hydrolases"/>
    <property type="match status" value="2"/>
</dbReference>
<accession>A0A172QQC8</accession>
<dbReference type="SUPFAM" id="SSF52540">
    <property type="entry name" value="P-loop containing nucleoside triphosphate hydrolases"/>
    <property type="match status" value="1"/>
</dbReference>
<dbReference type="RefSeq" id="WP_066563492.1">
    <property type="nucleotide sequence ID" value="NZ_CP015622.1"/>
</dbReference>
<dbReference type="Gene3D" id="1.20.120.1080">
    <property type="match status" value="1"/>
</dbReference>
<dbReference type="STRING" id="1652495.ccrud_00740"/>
<dbReference type="InterPro" id="IPR002464">
    <property type="entry name" value="DNA/RNA_helicase_DEAH_CS"/>
</dbReference>
<dbReference type="PANTHER" id="PTHR43519">
    <property type="entry name" value="ATP-DEPENDENT RNA HELICASE HRPB"/>
    <property type="match status" value="1"/>
</dbReference>
<dbReference type="InterPro" id="IPR048333">
    <property type="entry name" value="HA2_WH"/>
</dbReference>
<dbReference type="CDD" id="cd18791">
    <property type="entry name" value="SF2_C_RHA"/>
    <property type="match status" value="1"/>
</dbReference>
<dbReference type="PANTHER" id="PTHR43519:SF1">
    <property type="entry name" value="ATP-DEPENDENT RNA HELICASE HRPB"/>
    <property type="match status" value="1"/>
</dbReference>
<feature type="domain" description="Helicase C-terminal" evidence="8">
    <location>
        <begin position="225"/>
        <end position="389"/>
    </location>
</feature>
<evidence type="ECO:0000313" key="9">
    <source>
        <dbReference type="EMBL" id="ANE02893.1"/>
    </source>
</evidence>
<dbReference type="Pfam" id="PF00271">
    <property type="entry name" value="Helicase_C"/>
    <property type="match status" value="1"/>
</dbReference>
<dbReference type="Pfam" id="PF04408">
    <property type="entry name" value="WHD_HA2"/>
    <property type="match status" value="1"/>
</dbReference>
<evidence type="ECO:0000256" key="6">
    <source>
        <dbReference type="SAM" id="MobiDB-lite"/>
    </source>
</evidence>
<evidence type="ECO:0000259" key="8">
    <source>
        <dbReference type="PROSITE" id="PS51194"/>
    </source>
</evidence>
<dbReference type="InterPro" id="IPR014001">
    <property type="entry name" value="Helicase_ATP-bd"/>
</dbReference>
<dbReference type="PIRSF" id="PIRSF005496">
    <property type="entry name" value="ATP_hel_hrpB"/>
    <property type="match status" value="1"/>
</dbReference>